<keyword evidence="9" id="KW-0256">Endoplasmic reticulum</keyword>
<keyword evidence="14 16" id="KW-0472">Membrane</keyword>
<evidence type="ECO:0000256" key="15">
    <source>
        <dbReference type="SAM" id="MobiDB-lite"/>
    </source>
</evidence>
<keyword evidence="6 16" id="KW-0812">Transmembrane</keyword>
<dbReference type="PROSITE" id="PS51847">
    <property type="entry name" value="SMP"/>
    <property type="match status" value="1"/>
</dbReference>
<keyword evidence="5" id="KW-1003">Cell membrane</keyword>
<evidence type="ECO:0000256" key="4">
    <source>
        <dbReference type="ARBA" id="ARBA00022448"/>
    </source>
</evidence>
<evidence type="ECO:0000256" key="11">
    <source>
        <dbReference type="ARBA" id="ARBA00022989"/>
    </source>
</evidence>
<dbReference type="SUPFAM" id="SSF49562">
    <property type="entry name" value="C2 domain (Calcium/lipid-binding domain, CaLB)"/>
    <property type="match status" value="3"/>
</dbReference>
<dbReference type="InterPro" id="IPR035892">
    <property type="entry name" value="C2_domain_sf"/>
</dbReference>
<dbReference type="AlphaFoldDB" id="A0A1I7SB12"/>
<reference evidence="20" key="1">
    <citation type="submission" date="2016-11" db="UniProtKB">
        <authorList>
            <consortium name="WormBaseParasite"/>
        </authorList>
    </citation>
    <scope>IDENTIFICATION</scope>
</reference>
<evidence type="ECO:0000256" key="3">
    <source>
        <dbReference type="ARBA" id="ARBA00005867"/>
    </source>
</evidence>
<dbReference type="Gene3D" id="2.60.40.150">
    <property type="entry name" value="C2 domain"/>
    <property type="match status" value="3"/>
</dbReference>
<evidence type="ECO:0000313" key="20">
    <source>
        <dbReference type="WBParaSite" id="BXY_1020900.1"/>
    </source>
</evidence>
<dbReference type="eggNOG" id="KOG1013">
    <property type="taxonomic scope" value="Eukaryota"/>
</dbReference>
<dbReference type="GO" id="GO:0006869">
    <property type="term" value="P:lipid transport"/>
    <property type="evidence" value="ECO:0007669"/>
    <property type="project" value="UniProtKB-KW"/>
</dbReference>
<dbReference type="Pfam" id="PF17047">
    <property type="entry name" value="SMP_LBD"/>
    <property type="match status" value="1"/>
</dbReference>
<feature type="transmembrane region" description="Helical" evidence="16">
    <location>
        <begin position="48"/>
        <end position="66"/>
    </location>
</feature>
<name>A0A1I7SB12_BURXY</name>
<evidence type="ECO:0000256" key="12">
    <source>
        <dbReference type="ARBA" id="ARBA00023055"/>
    </source>
</evidence>
<keyword evidence="7" id="KW-0479">Metal-binding</keyword>
<evidence type="ECO:0000256" key="2">
    <source>
        <dbReference type="ARBA" id="ARBA00004477"/>
    </source>
</evidence>
<proteinExistence type="inferred from homology"/>
<comment type="subcellular location">
    <subcellularLocation>
        <location evidence="1">Cell membrane</location>
        <topology evidence="1">Peripheral membrane protein</topology>
    </subcellularLocation>
    <subcellularLocation>
        <location evidence="2">Endoplasmic reticulum membrane</location>
        <topology evidence="2">Multi-pass membrane protein</topology>
    </subcellularLocation>
</comment>
<evidence type="ECO:0000259" key="18">
    <source>
        <dbReference type="PROSITE" id="PS51847"/>
    </source>
</evidence>
<evidence type="ECO:0000256" key="16">
    <source>
        <dbReference type="SAM" id="Phobius"/>
    </source>
</evidence>
<accession>A0A1I7SB12</accession>
<sequence length="838" mass="95164">MEKEKLVHKNDQLNELLAMGWLDHLAPVVTSGILMVACWSIGHYGFSIIWIGILTLLYFIKTRMWVTRQEARLNMRKQILRERGLIGVGNKSDELPSWIRFPDTERIEWVNQVLKQLWPFISQYSAQFMREFIEPQVLEQMPSPFKSFKFLDIDMGDMPFRVSGLKVYTHNVGRDRIIVDLDVAYAGDAEFKVKTCGFTGGMNELVLSGKVRCVLCPLLPQPPMIGGFSASFVELPKFDFNLTGMGDFLQLPLLMDAIRSIINAQMANLCVLPNSIVIPLVPNVDVNKLNVPIPDGVLRIKIVEARNLENKDVSFLTKDKSDPYCEVQLGSQLFKTETINNDLNPVFNEYFEAIVDQASVQKLRLNMFDEDTTRQDEELGRLSIPLSYVRKQKLVSKWFHLEACKHGELYVKLFWCDLSSENKGSIPNDSEWLSTNKTVHTLLLMAFVDNVRELPYPKANLEPSPVLDFTIGNTTQRTPVKVKTVNPIYQFKCYFFVQNAEYKELTVKAIDSTTTKPLGELSISLGYLMEQPEMEVFDKVFQLRHGVSVSHITLTLRARHIVPSHGDSASLSGTSDDISQYANASHIERAYDLKQENNNIHVNSNGVHKDQKDDVMAPEPGKIPEVNEKLHPESKNQLNTGRYQTLDRKASFGSQSSYQKGDNKLNRLLKPKFRNKSRSPSIARILRPVSKRHQLGQRDSSKPVGRLQVNLKYDEPGHKLLVDVITLDELVPLASDGSVSPYVQVKLIPHRSNHARAKKRTNTVVNSGPKLAFNTELDFEIDSNDIAQYKMKFSVKDSLNYGVLSRTPTLGESELPLTNFHPSKPILGHWLNLEAPRE</sequence>
<keyword evidence="13" id="KW-0446">Lipid-binding</keyword>
<evidence type="ECO:0000256" key="1">
    <source>
        <dbReference type="ARBA" id="ARBA00004202"/>
    </source>
</evidence>
<dbReference type="WBParaSite" id="BXY_1020900.1">
    <property type="protein sequence ID" value="BXY_1020900.1"/>
    <property type="gene ID" value="BXY_1020900"/>
</dbReference>
<feature type="compositionally biased region" description="Basic and acidic residues" evidence="15">
    <location>
        <begin position="625"/>
        <end position="634"/>
    </location>
</feature>
<dbReference type="InterPro" id="IPR051634">
    <property type="entry name" value="Extended_Synaptotagmin"/>
</dbReference>
<feature type="domain" description="SMP-LTD" evidence="18">
    <location>
        <begin position="103"/>
        <end position="281"/>
    </location>
</feature>
<comment type="similarity">
    <text evidence="3">Belongs to the extended synaptotagmin family.</text>
</comment>
<protein>
    <submittedName>
        <fullName evidence="20">Extended synaptotagmin-2</fullName>
    </submittedName>
</protein>
<dbReference type="GO" id="GO:0005509">
    <property type="term" value="F:calcium ion binding"/>
    <property type="evidence" value="ECO:0007669"/>
    <property type="project" value="TreeGrafter"/>
</dbReference>
<dbReference type="CDD" id="cd21670">
    <property type="entry name" value="SMP_ESyt"/>
    <property type="match status" value="1"/>
</dbReference>
<evidence type="ECO:0000256" key="8">
    <source>
        <dbReference type="ARBA" id="ARBA00022737"/>
    </source>
</evidence>
<dbReference type="GO" id="GO:0061817">
    <property type="term" value="P:endoplasmic reticulum-plasma membrane tethering"/>
    <property type="evidence" value="ECO:0007669"/>
    <property type="project" value="InterPro"/>
</dbReference>
<feature type="domain" description="C2" evidence="17">
    <location>
        <begin position="272"/>
        <end position="399"/>
    </location>
</feature>
<keyword evidence="8" id="KW-0677">Repeat</keyword>
<dbReference type="SMART" id="SM00239">
    <property type="entry name" value="C2"/>
    <property type="match status" value="3"/>
</dbReference>
<evidence type="ECO:0000256" key="5">
    <source>
        <dbReference type="ARBA" id="ARBA00022475"/>
    </source>
</evidence>
<dbReference type="CDD" id="cd08391">
    <property type="entry name" value="C2A_C2C_Synaptotagmin_like"/>
    <property type="match status" value="1"/>
</dbReference>
<dbReference type="GO" id="GO:0031210">
    <property type="term" value="F:phosphatidylcholine binding"/>
    <property type="evidence" value="ECO:0007669"/>
    <property type="project" value="TreeGrafter"/>
</dbReference>
<feature type="domain" description="C2" evidence="17">
    <location>
        <begin position="703"/>
        <end position="831"/>
    </location>
</feature>
<evidence type="ECO:0000256" key="13">
    <source>
        <dbReference type="ARBA" id="ARBA00023121"/>
    </source>
</evidence>
<keyword evidence="11 16" id="KW-1133">Transmembrane helix</keyword>
<evidence type="ECO:0000256" key="14">
    <source>
        <dbReference type="ARBA" id="ARBA00023136"/>
    </source>
</evidence>
<dbReference type="GO" id="GO:0035091">
    <property type="term" value="F:phosphatidylinositol binding"/>
    <property type="evidence" value="ECO:0007669"/>
    <property type="project" value="TreeGrafter"/>
</dbReference>
<evidence type="ECO:0000313" key="19">
    <source>
        <dbReference type="Proteomes" id="UP000095284"/>
    </source>
</evidence>
<feature type="region of interest" description="Disordered" evidence="15">
    <location>
        <begin position="601"/>
        <end position="641"/>
    </location>
</feature>
<feature type="transmembrane region" description="Helical" evidence="16">
    <location>
        <begin position="21"/>
        <end position="42"/>
    </location>
</feature>
<dbReference type="InterPro" id="IPR000008">
    <property type="entry name" value="C2_dom"/>
</dbReference>
<keyword evidence="12" id="KW-0445">Lipid transport</keyword>
<dbReference type="GO" id="GO:0005544">
    <property type="term" value="F:calcium-dependent phospholipid binding"/>
    <property type="evidence" value="ECO:0007669"/>
    <property type="project" value="TreeGrafter"/>
</dbReference>
<dbReference type="PANTHER" id="PTHR45761">
    <property type="entry name" value="EXTENDED SYNAPTOTAGMIN-LIKE PROTEIN 2, ISOFORM C"/>
    <property type="match status" value="1"/>
</dbReference>
<keyword evidence="10" id="KW-0106">Calcium</keyword>
<dbReference type="FunFam" id="2.60.40.150:FF:000025">
    <property type="entry name" value="Extended synaptotagmin 2"/>
    <property type="match status" value="1"/>
</dbReference>
<dbReference type="PROSITE" id="PS50004">
    <property type="entry name" value="C2"/>
    <property type="match status" value="3"/>
</dbReference>
<feature type="domain" description="C2" evidence="17">
    <location>
        <begin position="422"/>
        <end position="538"/>
    </location>
</feature>
<organism evidence="19 20">
    <name type="scientific">Bursaphelenchus xylophilus</name>
    <name type="common">Pinewood nematode worm</name>
    <name type="synonym">Aphelenchoides xylophilus</name>
    <dbReference type="NCBI Taxonomy" id="6326"/>
    <lineage>
        <taxon>Eukaryota</taxon>
        <taxon>Metazoa</taxon>
        <taxon>Ecdysozoa</taxon>
        <taxon>Nematoda</taxon>
        <taxon>Chromadorea</taxon>
        <taxon>Rhabditida</taxon>
        <taxon>Tylenchina</taxon>
        <taxon>Tylenchomorpha</taxon>
        <taxon>Aphelenchoidea</taxon>
        <taxon>Aphelenchoididae</taxon>
        <taxon>Bursaphelenchus</taxon>
    </lineage>
</organism>
<dbReference type="Pfam" id="PF00168">
    <property type="entry name" value="C2"/>
    <property type="match status" value="3"/>
</dbReference>
<evidence type="ECO:0000259" key="17">
    <source>
        <dbReference type="PROSITE" id="PS50004"/>
    </source>
</evidence>
<dbReference type="GO" id="GO:0008429">
    <property type="term" value="F:phosphatidylethanolamine binding"/>
    <property type="evidence" value="ECO:0007669"/>
    <property type="project" value="TreeGrafter"/>
</dbReference>
<dbReference type="InterPro" id="IPR031468">
    <property type="entry name" value="SMP_LBD"/>
</dbReference>
<dbReference type="Proteomes" id="UP000095284">
    <property type="component" value="Unplaced"/>
</dbReference>
<dbReference type="InterPro" id="IPR037733">
    <property type="entry name" value="Ext_Synaptotagmin_C2A"/>
</dbReference>
<dbReference type="InterPro" id="IPR039010">
    <property type="entry name" value="Synaptotagmin_SMP"/>
</dbReference>
<evidence type="ECO:0000256" key="7">
    <source>
        <dbReference type="ARBA" id="ARBA00022723"/>
    </source>
</evidence>
<evidence type="ECO:0000256" key="9">
    <source>
        <dbReference type="ARBA" id="ARBA00022824"/>
    </source>
</evidence>
<evidence type="ECO:0000256" key="6">
    <source>
        <dbReference type="ARBA" id="ARBA00022692"/>
    </source>
</evidence>
<dbReference type="eggNOG" id="KOG1012">
    <property type="taxonomic scope" value="Eukaryota"/>
</dbReference>
<evidence type="ECO:0000256" key="10">
    <source>
        <dbReference type="ARBA" id="ARBA00022837"/>
    </source>
</evidence>
<dbReference type="GO" id="GO:0005886">
    <property type="term" value="C:plasma membrane"/>
    <property type="evidence" value="ECO:0007669"/>
    <property type="project" value="UniProtKB-SubCell"/>
</dbReference>
<dbReference type="GO" id="GO:0005789">
    <property type="term" value="C:endoplasmic reticulum membrane"/>
    <property type="evidence" value="ECO:0007669"/>
    <property type="project" value="UniProtKB-SubCell"/>
</dbReference>
<keyword evidence="4" id="KW-0813">Transport</keyword>
<dbReference type="PANTHER" id="PTHR45761:SF1">
    <property type="entry name" value="EXTENDED SYNAPTOTAGMIN-LIKE PROTEIN 2, ISOFORM C"/>
    <property type="match status" value="1"/>
</dbReference>